<keyword evidence="2" id="KW-1185">Reference proteome</keyword>
<dbReference type="AlphaFoldDB" id="A7HUJ2"/>
<gene>
    <name evidence="1" type="ordered locus">Plav_1960</name>
</gene>
<dbReference type="STRING" id="402881.Plav_1960"/>
<proteinExistence type="predicted"/>
<dbReference type="OrthoDB" id="8448472at2"/>
<dbReference type="KEGG" id="pla:Plav_1960"/>
<name>A7HUJ2_PARL1</name>
<dbReference type="eggNOG" id="ENOG502ZUCN">
    <property type="taxonomic scope" value="Bacteria"/>
</dbReference>
<organism evidence="1 2">
    <name type="scientific">Parvibaculum lavamentivorans (strain DS-1 / DSM 13023 / NCIMB 13966)</name>
    <dbReference type="NCBI Taxonomy" id="402881"/>
    <lineage>
        <taxon>Bacteria</taxon>
        <taxon>Pseudomonadati</taxon>
        <taxon>Pseudomonadota</taxon>
        <taxon>Alphaproteobacteria</taxon>
        <taxon>Hyphomicrobiales</taxon>
        <taxon>Parvibaculaceae</taxon>
        <taxon>Parvibaculum</taxon>
    </lineage>
</organism>
<evidence type="ECO:0000313" key="1">
    <source>
        <dbReference type="EMBL" id="ABS63575.1"/>
    </source>
</evidence>
<dbReference type="RefSeq" id="WP_012110871.1">
    <property type="nucleotide sequence ID" value="NC_009719.1"/>
</dbReference>
<protein>
    <submittedName>
        <fullName evidence="1">Uncharacterized protein</fullName>
    </submittedName>
</protein>
<reference evidence="1 2" key="1">
    <citation type="journal article" date="2011" name="Stand. Genomic Sci.">
        <title>Complete genome sequence of Parvibaculum lavamentivorans type strain (DS-1(T)).</title>
        <authorList>
            <person name="Schleheck D."/>
            <person name="Weiss M."/>
            <person name="Pitluck S."/>
            <person name="Bruce D."/>
            <person name="Land M.L."/>
            <person name="Han S."/>
            <person name="Saunders E."/>
            <person name="Tapia R."/>
            <person name="Detter C."/>
            <person name="Brettin T."/>
            <person name="Han J."/>
            <person name="Woyke T."/>
            <person name="Goodwin L."/>
            <person name="Pennacchio L."/>
            <person name="Nolan M."/>
            <person name="Cook A.M."/>
            <person name="Kjelleberg S."/>
            <person name="Thomas T."/>
        </authorList>
    </citation>
    <scope>NUCLEOTIDE SEQUENCE [LARGE SCALE GENOMIC DNA]</scope>
    <source>
        <strain evidence="2">DS-1 / DSM 13023 / NCIMB 13966</strain>
    </source>
</reference>
<dbReference type="Proteomes" id="UP000006377">
    <property type="component" value="Chromosome"/>
</dbReference>
<sequence length="137" mass="15453">MLDLLRDIENELDDGWEAASRAELKDAEETRRAVARVARAFAIVVVLLLVFSSERLVTWVNGFEVGPLQNAVVALSSTWHEQMSKNGFDAPAHYMDEGIAELRRTEWSEVRSRLDGERARTRNGVGLLRGMLNDRQG</sequence>
<dbReference type="HOGENOM" id="CLU_1863264_0_0_5"/>
<evidence type="ECO:0000313" key="2">
    <source>
        <dbReference type="Proteomes" id="UP000006377"/>
    </source>
</evidence>
<accession>A7HUJ2</accession>
<dbReference type="EMBL" id="CP000774">
    <property type="protein sequence ID" value="ABS63575.1"/>
    <property type="molecule type" value="Genomic_DNA"/>
</dbReference>